<dbReference type="Pfam" id="PF13386">
    <property type="entry name" value="DsbD_2"/>
    <property type="match status" value="1"/>
</dbReference>
<feature type="transmembrane region" description="Helical" evidence="2">
    <location>
        <begin position="57"/>
        <end position="75"/>
    </location>
</feature>
<dbReference type="EMBL" id="CAKLPX010000001">
    <property type="protein sequence ID" value="CAH0990833.1"/>
    <property type="molecule type" value="Genomic_DNA"/>
</dbReference>
<feature type="domain" description="Urease accessory protein UreH-like transmembrane" evidence="3">
    <location>
        <begin position="11"/>
        <end position="215"/>
    </location>
</feature>
<evidence type="ECO:0000259" key="3">
    <source>
        <dbReference type="Pfam" id="PF13386"/>
    </source>
</evidence>
<dbReference type="PANTHER" id="PTHR42208:SF1">
    <property type="entry name" value="HEAVY METAL TRANSPORTER"/>
    <property type="match status" value="1"/>
</dbReference>
<feature type="transmembrane region" description="Helical" evidence="2">
    <location>
        <begin position="167"/>
        <end position="189"/>
    </location>
</feature>
<reference evidence="4" key="1">
    <citation type="submission" date="2021-12" db="EMBL/GenBank/DDBJ databases">
        <authorList>
            <person name="Rodrigo-Torres L."/>
            <person name="Arahal R. D."/>
            <person name="Lucena T."/>
        </authorList>
    </citation>
    <scope>NUCLEOTIDE SEQUENCE</scope>
    <source>
        <strain evidence="4">CECT 8267</strain>
    </source>
</reference>
<gene>
    <name evidence="4" type="ORF">SIN8267_00933</name>
</gene>
<feature type="compositionally biased region" description="Basic and acidic residues" evidence="1">
    <location>
        <begin position="234"/>
        <end position="248"/>
    </location>
</feature>
<sequence>MNPETIGTLSALALGLFGSSHCIGMCGGISGAFGLANPAQQVNKNLALAVSFNLGRILSYALIGFIFGLFGALASDQFTAISNIMRIVAAALLVLMGLYVAGINSTVTVVEKLGKGVWRRLQPLTRRFIPVTSNTSALCLGGLWGWLPCGLVYSTLIWAVSSGSAGQSAWLMFCFGLGTLPAMISTTFFAQSVKHWLQKKWLRVIAGIIIIAMGGLTLSHALMDHSGMDHGTMDHSKMDHSKMDHQSMDHSSMQH</sequence>
<feature type="transmembrane region" description="Helical" evidence="2">
    <location>
        <begin position="87"/>
        <end position="107"/>
    </location>
</feature>
<name>A0ABM9ACA7_9GAMM</name>
<protein>
    <recommendedName>
        <fullName evidence="3">Urease accessory protein UreH-like transmembrane domain-containing protein</fullName>
    </recommendedName>
</protein>
<keyword evidence="2" id="KW-0812">Transmembrane</keyword>
<feature type="transmembrane region" description="Helical" evidence="2">
    <location>
        <begin position="201"/>
        <end position="223"/>
    </location>
</feature>
<proteinExistence type="predicted"/>
<feature type="transmembrane region" description="Helical" evidence="2">
    <location>
        <begin position="12"/>
        <end position="36"/>
    </location>
</feature>
<evidence type="ECO:0000313" key="4">
    <source>
        <dbReference type="EMBL" id="CAH0990833.1"/>
    </source>
</evidence>
<evidence type="ECO:0000256" key="2">
    <source>
        <dbReference type="SAM" id="Phobius"/>
    </source>
</evidence>
<evidence type="ECO:0000256" key="1">
    <source>
        <dbReference type="SAM" id="MobiDB-lite"/>
    </source>
</evidence>
<organism evidence="4 5">
    <name type="scientific">Sinobacterium norvegicum</name>
    <dbReference type="NCBI Taxonomy" id="1641715"/>
    <lineage>
        <taxon>Bacteria</taxon>
        <taxon>Pseudomonadati</taxon>
        <taxon>Pseudomonadota</taxon>
        <taxon>Gammaproteobacteria</taxon>
        <taxon>Cellvibrionales</taxon>
        <taxon>Spongiibacteraceae</taxon>
        <taxon>Sinobacterium</taxon>
    </lineage>
</organism>
<dbReference type="Proteomes" id="UP000838100">
    <property type="component" value="Unassembled WGS sequence"/>
</dbReference>
<accession>A0ABM9ACA7</accession>
<feature type="region of interest" description="Disordered" evidence="1">
    <location>
        <begin position="234"/>
        <end position="255"/>
    </location>
</feature>
<dbReference type="PANTHER" id="PTHR42208">
    <property type="entry name" value="HEAVY METAL TRANSPORTER-RELATED"/>
    <property type="match status" value="1"/>
</dbReference>
<dbReference type="InterPro" id="IPR039447">
    <property type="entry name" value="UreH-like_TM_dom"/>
</dbReference>
<comment type="caution">
    <text evidence="4">The sequence shown here is derived from an EMBL/GenBank/DDBJ whole genome shotgun (WGS) entry which is preliminary data.</text>
</comment>
<dbReference type="RefSeq" id="WP_290368479.1">
    <property type="nucleotide sequence ID" value="NZ_CAKLPX010000001.1"/>
</dbReference>
<keyword evidence="5" id="KW-1185">Reference proteome</keyword>
<keyword evidence="2" id="KW-0472">Membrane</keyword>
<evidence type="ECO:0000313" key="5">
    <source>
        <dbReference type="Proteomes" id="UP000838100"/>
    </source>
</evidence>
<keyword evidence="2" id="KW-1133">Transmembrane helix</keyword>